<organism evidence="3 4">
    <name type="scientific">Tsukamurella strandjordii</name>
    <dbReference type="NCBI Taxonomy" id="147577"/>
    <lineage>
        <taxon>Bacteria</taxon>
        <taxon>Bacillati</taxon>
        <taxon>Actinomycetota</taxon>
        <taxon>Actinomycetes</taxon>
        <taxon>Mycobacteriales</taxon>
        <taxon>Tsukamurellaceae</taxon>
        <taxon>Tsukamurella</taxon>
    </lineage>
</organism>
<evidence type="ECO:0000256" key="1">
    <source>
        <dbReference type="ARBA" id="ARBA00007789"/>
    </source>
</evidence>
<name>A0AA90SKT4_9ACTN</name>
<dbReference type="PANTHER" id="PTHR30137:SF6">
    <property type="entry name" value="LUCIFERASE-LIKE MONOOXYGENASE"/>
    <property type="match status" value="1"/>
</dbReference>
<proteinExistence type="predicted"/>
<dbReference type="SUPFAM" id="SSF51679">
    <property type="entry name" value="Bacterial luciferase-like"/>
    <property type="match status" value="1"/>
</dbReference>
<keyword evidence="4" id="KW-1185">Reference proteome</keyword>
<dbReference type="EC" id="1.-.-.-" evidence="3"/>
<dbReference type="InterPro" id="IPR036661">
    <property type="entry name" value="Luciferase-like_sf"/>
</dbReference>
<dbReference type="RefSeq" id="WP_305110710.1">
    <property type="nucleotide sequence ID" value="NZ_JAUTIX010000002.1"/>
</dbReference>
<keyword evidence="3" id="KW-0560">Oxidoreductase</keyword>
<dbReference type="GO" id="GO:0016705">
    <property type="term" value="F:oxidoreductase activity, acting on paired donors, with incorporation or reduction of molecular oxygen"/>
    <property type="evidence" value="ECO:0007669"/>
    <property type="project" value="InterPro"/>
</dbReference>
<comment type="caution">
    <text evidence="3">The sequence shown here is derived from an EMBL/GenBank/DDBJ whole genome shotgun (WGS) entry which is preliminary data.</text>
</comment>
<evidence type="ECO:0000259" key="2">
    <source>
        <dbReference type="Pfam" id="PF00296"/>
    </source>
</evidence>
<dbReference type="PANTHER" id="PTHR30137">
    <property type="entry name" value="LUCIFERASE-LIKE MONOOXYGENASE"/>
    <property type="match status" value="1"/>
</dbReference>
<protein>
    <submittedName>
        <fullName evidence="3">MsnO8 family LLM class oxidoreductase</fullName>
        <ecNumber evidence="3">1.-.-.-</ecNumber>
    </submittedName>
</protein>
<dbReference type="GO" id="GO:0005829">
    <property type="term" value="C:cytosol"/>
    <property type="evidence" value="ECO:0007669"/>
    <property type="project" value="TreeGrafter"/>
</dbReference>
<dbReference type="InterPro" id="IPR019949">
    <property type="entry name" value="CmoO-like"/>
</dbReference>
<dbReference type="AlphaFoldDB" id="A0AA90SKT4"/>
<dbReference type="NCBIfam" id="TIGR03558">
    <property type="entry name" value="oxido_grp_1"/>
    <property type="match status" value="1"/>
</dbReference>
<dbReference type="EMBL" id="JAUTIX010000002">
    <property type="protein sequence ID" value="MDP0397538.1"/>
    <property type="molecule type" value="Genomic_DNA"/>
</dbReference>
<dbReference type="InterPro" id="IPR011251">
    <property type="entry name" value="Luciferase-like_dom"/>
</dbReference>
<dbReference type="Pfam" id="PF00296">
    <property type="entry name" value="Bac_luciferase"/>
    <property type="match status" value="1"/>
</dbReference>
<reference evidence="3" key="1">
    <citation type="submission" date="2023-08" db="EMBL/GenBank/DDBJ databases">
        <title>The draft genome of Tsukamurella strandjordii strain 050030.</title>
        <authorList>
            <person name="Zhao F."/>
            <person name="Feng Y."/>
            <person name="Zong Z."/>
        </authorList>
    </citation>
    <scope>NUCLEOTIDE SEQUENCE</scope>
    <source>
        <strain evidence="3">050030</strain>
    </source>
</reference>
<sequence length="345" mass="36199">MSSPIALNVLDLAPIPAGATAGDALRNTLDLARRAEDWGYRRYWVAEHHFANVASAAPAVLIGEILAATRRIRVGSAAVLIGFTTAPAVADAFGVLAALHPGRVDIGLGRTGQRLRTAPPGAPGPNPRIVAGYERLYHPQAEPPAYTEQVDDVLALIAGTYTADGLPLRSPVAESAQGSPVWVFGSSAGESAQLAGARGLPFVANYHVSPATTVEAANAYRAAFRPSEFLAEPHLVVSADVVVAETSQAAHDLAAGFPAWVHSIRFGAGAIEYPRDSENLSDEERAAVADRTDTQFVGDPGVVAAGLHDLAEKTGADELVVTSVTHDHDARLRSHELLAKEWGLL</sequence>
<comment type="similarity">
    <text evidence="1">To bacterial alkanal monooxygenase alpha and beta chains.</text>
</comment>
<feature type="domain" description="Luciferase-like" evidence="2">
    <location>
        <begin position="13"/>
        <end position="317"/>
    </location>
</feature>
<gene>
    <name evidence="3" type="ORF">Q7X28_06320</name>
</gene>
<evidence type="ECO:0000313" key="4">
    <source>
        <dbReference type="Proteomes" id="UP001178281"/>
    </source>
</evidence>
<dbReference type="Proteomes" id="UP001178281">
    <property type="component" value="Unassembled WGS sequence"/>
</dbReference>
<accession>A0AA90SKT4</accession>
<evidence type="ECO:0000313" key="3">
    <source>
        <dbReference type="EMBL" id="MDP0397538.1"/>
    </source>
</evidence>
<dbReference type="Gene3D" id="3.20.20.30">
    <property type="entry name" value="Luciferase-like domain"/>
    <property type="match status" value="1"/>
</dbReference>
<dbReference type="InterPro" id="IPR050766">
    <property type="entry name" value="Bact_Lucif_Oxidored"/>
</dbReference>